<feature type="region of interest" description="Disordered" evidence="1">
    <location>
        <begin position="1"/>
        <end position="169"/>
    </location>
</feature>
<feature type="compositionally biased region" description="Basic and acidic residues" evidence="1">
    <location>
        <begin position="32"/>
        <end position="41"/>
    </location>
</feature>
<reference evidence="2 3" key="1">
    <citation type="submission" date="2020-08" db="EMBL/GenBank/DDBJ databases">
        <title>Genomic Encyclopedia of Type Strains, Phase IV (KMG-IV): sequencing the most valuable type-strain genomes for metagenomic binning, comparative biology and taxonomic classification.</title>
        <authorList>
            <person name="Goeker M."/>
        </authorList>
    </citation>
    <scope>NUCLEOTIDE SEQUENCE [LARGE SCALE GENOMIC DNA]</scope>
    <source>
        <strain evidence="2 3">DSM 105434</strain>
    </source>
</reference>
<organism evidence="2 3">
    <name type="scientific">Deinococcus metallilatus</name>
    <dbReference type="NCBI Taxonomy" id="1211322"/>
    <lineage>
        <taxon>Bacteria</taxon>
        <taxon>Thermotogati</taxon>
        <taxon>Deinococcota</taxon>
        <taxon>Deinococci</taxon>
        <taxon>Deinococcales</taxon>
        <taxon>Deinococcaceae</taxon>
        <taxon>Deinococcus</taxon>
    </lineage>
</organism>
<protein>
    <submittedName>
        <fullName evidence="2">Uncharacterized protein</fullName>
    </submittedName>
</protein>
<accession>A0ABR6MR59</accession>
<sequence>MPTIPAGRNETRPVPWATGRRSDPADPGQRPSDLRRPERCDPCPSRPAGPSPGGVTRGHDRAAASGADDLPGRRTLPPRRDRLARGAAVQAALRTSRVAALLPQPQAGRGPGGGPAAHQPRPLRGGRPTAAAVPGRRDRMGKGRPSRPTWPDPTSCCPPWTGNSPCRSS</sequence>
<evidence type="ECO:0000313" key="2">
    <source>
        <dbReference type="EMBL" id="MBB5293830.1"/>
    </source>
</evidence>
<dbReference type="EMBL" id="JACHFV010000002">
    <property type="protein sequence ID" value="MBB5293830.1"/>
    <property type="molecule type" value="Genomic_DNA"/>
</dbReference>
<proteinExistence type="predicted"/>
<name>A0ABR6MR59_9DEIO</name>
<gene>
    <name evidence="2" type="ORF">HNQ10_000643</name>
</gene>
<comment type="caution">
    <text evidence="2">The sequence shown here is derived from an EMBL/GenBank/DDBJ whole genome shotgun (WGS) entry which is preliminary data.</text>
</comment>
<dbReference type="Proteomes" id="UP000536909">
    <property type="component" value="Unassembled WGS sequence"/>
</dbReference>
<evidence type="ECO:0000256" key="1">
    <source>
        <dbReference type="SAM" id="MobiDB-lite"/>
    </source>
</evidence>
<evidence type="ECO:0000313" key="3">
    <source>
        <dbReference type="Proteomes" id="UP000536909"/>
    </source>
</evidence>
<keyword evidence="3" id="KW-1185">Reference proteome</keyword>